<evidence type="ECO:0000256" key="6">
    <source>
        <dbReference type="ARBA" id="ARBA00022824"/>
    </source>
</evidence>
<comment type="subcellular location">
    <subcellularLocation>
        <location evidence="1">Endoplasmic reticulum membrane</location>
        <topology evidence="1">Peripheral membrane protein</topology>
    </subcellularLocation>
    <subcellularLocation>
        <location evidence="2">Preautophagosomal structure membrane</location>
        <topology evidence="2">Peripheral membrane protein</topology>
    </subcellularLocation>
</comment>
<dbReference type="EMBL" id="OC922616">
    <property type="protein sequence ID" value="CAD7654308.1"/>
    <property type="molecule type" value="Genomic_DNA"/>
</dbReference>
<keyword evidence="13" id="KW-1185">Reference proteome</keyword>
<evidence type="ECO:0000256" key="8">
    <source>
        <dbReference type="ARBA" id="ARBA00023055"/>
    </source>
</evidence>
<evidence type="ECO:0000256" key="9">
    <source>
        <dbReference type="ARBA" id="ARBA00023136"/>
    </source>
</evidence>
<dbReference type="PANTHER" id="PTHR13190">
    <property type="entry name" value="AUTOPHAGY-RELATED 2, ISOFORM A"/>
    <property type="match status" value="1"/>
</dbReference>
<dbReference type="InterPro" id="IPR026849">
    <property type="entry name" value="ATG2"/>
</dbReference>
<keyword evidence="9" id="KW-0472">Membrane</keyword>
<keyword evidence="7" id="KW-0072">Autophagy</keyword>
<dbReference type="GO" id="GO:0000045">
    <property type="term" value="P:autophagosome assembly"/>
    <property type="evidence" value="ECO:0007669"/>
    <property type="project" value="TreeGrafter"/>
</dbReference>
<keyword evidence="5" id="KW-0813">Transport</keyword>
<evidence type="ECO:0000256" key="11">
    <source>
        <dbReference type="ARBA" id="ARBA00024615"/>
    </source>
</evidence>
<dbReference type="GO" id="GO:0043495">
    <property type="term" value="F:protein-membrane adaptor activity"/>
    <property type="evidence" value="ECO:0007669"/>
    <property type="project" value="TreeGrafter"/>
</dbReference>
<gene>
    <name evidence="12" type="ORF">ONB1V03_LOCUS10955</name>
</gene>
<dbReference type="GO" id="GO:0006869">
    <property type="term" value="P:lipid transport"/>
    <property type="evidence" value="ECO:0007669"/>
    <property type="project" value="UniProtKB-KW"/>
</dbReference>
<protein>
    <recommendedName>
        <fullName evidence="4">Autophagy-related protein 2</fullName>
    </recommendedName>
</protein>
<name>A0A7R9M6D5_9ACAR</name>
<evidence type="ECO:0000256" key="10">
    <source>
        <dbReference type="ARBA" id="ARBA00024479"/>
    </source>
</evidence>
<keyword evidence="6" id="KW-0256">Endoplasmic reticulum</keyword>
<dbReference type="EMBL" id="CAJPVJ010007791">
    <property type="protein sequence ID" value="CAG2171495.1"/>
    <property type="molecule type" value="Genomic_DNA"/>
</dbReference>
<dbReference type="Proteomes" id="UP000728032">
    <property type="component" value="Unassembled WGS sequence"/>
</dbReference>
<organism evidence="12">
    <name type="scientific">Oppiella nova</name>
    <dbReference type="NCBI Taxonomy" id="334625"/>
    <lineage>
        <taxon>Eukaryota</taxon>
        <taxon>Metazoa</taxon>
        <taxon>Ecdysozoa</taxon>
        <taxon>Arthropoda</taxon>
        <taxon>Chelicerata</taxon>
        <taxon>Arachnida</taxon>
        <taxon>Acari</taxon>
        <taxon>Acariformes</taxon>
        <taxon>Sarcoptiformes</taxon>
        <taxon>Oribatida</taxon>
        <taxon>Brachypylina</taxon>
        <taxon>Oppioidea</taxon>
        <taxon>Oppiidae</taxon>
        <taxon>Oppiella</taxon>
    </lineage>
</organism>
<accession>A0A7R9M6D5</accession>
<proteinExistence type="inferred from homology"/>
<evidence type="ECO:0000256" key="1">
    <source>
        <dbReference type="ARBA" id="ARBA00004406"/>
    </source>
</evidence>
<reference evidence="12" key="1">
    <citation type="submission" date="2020-11" db="EMBL/GenBank/DDBJ databases">
        <authorList>
            <person name="Tran Van P."/>
        </authorList>
    </citation>
    <scope>NUCLEOTIDE SEQUENCE</scope>
</reference>
<dbReference type="GO" id="GO:0061723">
    <property type="term" value="P:glycophagy"/>
    <property type="evidence" value="ECO:0007669"/>
    <property type="project" value="TreeGrafter"/>
</dbReference>
<comment type="similarity">
    <text evidence="3">Belongs to the ATG2 family.</text>
</comment>
<dbReference type="PANTHER" id="PTHR13190:SF1">
    <property type="entry name" value="AUTOPHAGY-RELATED 2, ISOFORM A"/>
    <property type="match status" value="1"/>
</dbReference>
<evidence type="ECO:0000256" key="5">
    <source>
        <dbReference type="ARBA" id="ARBA00022448"/>
    </source>
</evidence>
<keyword evidence="8" id="KW-0445">Lipid transport</keyword>
<dbReference type="GO" id="GO:0034045">
    <property type="term" value="C:phagophore assembly site membrane"/>
    <property type="evidence" value="ECO:0007669"/>
    <property type="project" value="UniProtKB-SubCell"/>
</dbReference>
<dbReference type="GO" id="GO:0034727">
    <property type="term" value="P:piecemeal microautophagy of the nucleus"/>
    <property type="evidence" value="ECO:0007669"/>
    <property type="project" value="TreeGrafter"/>
</dbReference>
<dbReference type="Pfam" id="PF13329">
    <property type="entry name" value="ATG2_CAD"/>
    <property type="match status" value="1"/>
</dbReference>
<dbReference type="OrthoDB" id="6507050at2759"/>
<dbReference type="GO" id="GO:0032266">
    <property type="term" value="F:phosphatidylinositol-3-phosphate binding"/>
    <property type="evidence" value="ECO:0007669"/>
    <property type="project" value="TreeGrafter"/>
</dbReference>
<sequence length="1194" mass="134286">MNLRIDLTFLERFNSYYNTDSRKSGSQTSLDFNLDIETNRLNVELLFPIPDLRPYDERTPSQLRDESLLLKLTNSAININANGGEIRCKCFGLDFKVDNDFVNIINGQSMNSEDIRLKARFGLNSALNTTLDEDDVNALFEADMEDSIYVGQTAPQQVTEPFQVKRKVIGRDANENEQVLTPGDREHMKTYFDTSVASSQIHLELFVPSVDIHFQNKEQLELLYNRIGNDLILWTPFAQQSSDATAGKEPTIAQNPTFFSIKTMSDSSSTNSSFHSFNGSPQANRLNFMTLGINVNDVTLRMSSKEEVTQEIFAQNLMFGLVVSDKSEANSTLCLCAENMSFKSDGAVVISGNIYNEPNCAFNLAVDIKRENDSLKKIKIALQLSSAAMYEIPIPVFDQFWRFINLTDEVVIGYTPPKVITELHIDLLDSAVALETLGSRPALITFEDIYVTSMVVENTNETLLRIFAEDTLFCFKRNKSLIEAMKSYICVVETGIIDLNLKLAKDGKLEFKVSNNAIDIRVCADSFSALCHIISSLTSSSTNNNDIESTDPDNSVFEKTFDGKLMEDAMGDNEEVVMTSEDSDDELPPKFCTNCDSPQMDESGFWVLGADDLGTGIKMTAEPQIRFLTEDTITVIENHFNISRQRIIPDISPASLSRYFLEEMTLILHLYDGKDFDDDLPSDSPIDKRTDDTKSYKSYKSNKTYHSNEPRVRFTDGSVHMWENIDLESAHLPLRGAHSNHNARASNSFKSMGGLKRQNDTCVSICLNKVKTLFENFEPEFPLSWRFVFMVQDFEIIDKVIASKIKKMLYEYYSESMPRRKHVNMISIRATAFKNVDNKEECELKVSVKPLRVNIDQDTLLFIGTFFTTVIETMSSEDTQITLNTMVDETLPSFSDTCSNASEMTTKTVASTVSTNTVVMRNNDDANKLYFRLLSFSPDVPISLDYHGKHVDFDRGALQGLFLGLAQLNQSELRLKRLHNKHGLLGFDKVLSYVLNEWTKDIKRNQLPSLLGGVGPMHSFIQLFQGIRDLVWMPIDQYRRDRRLVRGLQRGAHSFSASTAMATLDLANRFVSLIQTAAQFAHDVVTPPTPGHRQSTVVALNAQPRDLREGISVGYAYVREGLHDAVRDMVTASIGAEDIPSAVGGVVRNIPSSIVRPIIGVTQGASNVLVGMRNQLTPEARKDDHEKWKNASER</sequence>
<dbReference type="AlphaFoldDB" id="A0A7R9M6D5"/>
<dbReference type="GO" id="GO:0061908">
    <property type="term" value="C:phagophore"/>
    <property type="evidence" value="ECO:0007669"/>
    <property type="project" value="TreeGrafter"/>
</dbReference>
<evidence type="ECO:0000256" key="3">
    <source>
        <dbReference type="ARBA" id="ARBA00009714"/>
    </source>
</evidence>
<evidence type="ECO:0000256" key="7">
    <source>
        <dbReference type="ARBA" id="ARBA00023006"/>
    </source>
</evidence>
<evidence type="ECO:0000256" key="4">
    <source>
        <dbReference type="ARBA" id="ARBA00018070"/>
    </source>
</evidence>
<comment type="catalytic activity">
    <reaction evidence="10">
        <text>a 1,2-diacyl-sn-glycero-3-phospho-L-serine(in) = a 1,2-diacyl-sn-glycero-3-phospho-L-serine(out)</text>
        <dbReference type="Rhea" id="RHEA:38663"/>
        <dbReference type="ChEBI" id="CHEBI:57262"/>
    </reaction>
</comment>
<evidence type="ECO:0000313" key="13">
    <source>
        <dbReference type="Proteomes" id="UP000728032"/>
    </source>
</evidence>
<evidence type="ECO:0000256" key="2">
    <source>
        <dbReference type="ARBA" id="ARBA00004623"/>
    </source>
</evidence>
<comment type="catalytic activity">
    <reaction evidence="11">
        <text>a 1,2-diacyl-sn-glycero-3-phosphoethanolamine(in) = a 1,2-diacyl-sn-glycero-3-phosphoethanolamine(out)</text>
        <dbReference type="Rhea" id="RHEA:38895"/>
        <dbReference type="ChEBI" id="CHEBI:64612"/>
    </reaction>
</comment>
<dbReference type="GO" id="GO:0000422">
    <property type="term" value="P:autophagy of mitochondrion"/>
    <property type="evidence" value="ECO:0007669"/>
    <property type="project" value="TreeGrafter"/>
</dbReference>
<evidence type="ECO:0000313" key="12">
    <source>
        <dbReference type="EMBL" id="CAD7654308.1"/>
    </source>
</evidence>
<dbReference type="GO" id="GO:0061709">
    <property type="term" value="P:reticulophagy"/>
    <property type="evidence" value="ECO:0007669"/>
    <property type="project" value="TreeGrafter"/>
</dbReference>
<dbReference type="GO" id="GO:0005789">
    <property type="term" value="C:endoplasmic reticulum membrane"/>
    <property type="evidence" value="ECO:0007669"/>
    <property type="project" value="UniProtKB-SubCell"/>
</dbReference>